<dbReference type="Proteomes" id="UP000228964">
    <property type="component" value="Unassembled WGS sequence"/>
</dbReference>
<organism evidence="2 3">
    <name type="scientific">Candidatus Falkowbacteria bacterium CG10_big_fil_rev_8_21_14_0_10_38_22</name>
    <dbReference type="NCBI Taxonomy" id="1974564"/>
    <lineage>
        <taxon>Bacteria</taxon>
        <taxon>Candidatus Falkowiibacteriota</taxon>
    </lineage>
</organism>
<keyword evidence="1" id="KW-0812">Transmembrane</keyword>
<evidence type="ECO:0008006" key="4">
    <source>
        <dbReference type="Google" id="ProtNLM"/>
    </source>
</evidence>
<comment type="caution">
    <text evidence="2">The sequence shown here is derived from an EMBL/GenBank/DDBJ whole genome shotgun (WGS) entry which is preliminary data.</text>
</comment>
<keyword evidence="1" id="KW-0472">Membrane</keyword>
<proteinExistence type="predicted"/>
<evidence type="ECO:0000313" key="2">
    <source>
        <dbReference type="EMBL" id="PIT95086.1"/>
    </source>
</evidence>
<dbReference type="AlphaFoldDB" id="A0A2M6WQS9"/>
<protein>
    <recommendedName>
        <fullName evidence="4">DUF5673 domain-containing protein</fullName>
    </recommendedName>
</protein>
<keyword evidence="1" id="KW-1133">Transmembrane helix</keyword>
<accession>A0A2M6WQS9</accession>
<evidence type="ECO:0000313" key="3">
    <source>
        <dbReference type="Proteomes" id="UP000228964"/>
    </source>
</evidence>
<evidence type="ECO:0000256" key="1">
    <source>
        <dbReference type="SAM" id="Phobius"/>
    </source>
</evidence>
<dbReference type="EMBL" id="PFAO01000047">
    <property type="protein sequence ID" value="PIT95086.1"/>
    <property type="molecule type" value="Genomic_DNA"/>
</dbReference>
<name>A0A2M6WQS9_9BACT</name>
<sequence length="166" mass="19161">MPESAKTIDYGEKIIGWKIPEYDKHDRSKGWYIIASIVSLLLLLYAFFSGNFLFAVIIVVVALVIILHDGQEPAMLDFSITDEGIMVGRKFYDYDEIKNFAIVYKPRQEVKNIYFEFKSIAKPRLSIPLASMNPLPIRKDLLKYLPEDLERLDQPLSEALAKLFKL</sequence>
<feature type="transmembrane region" description="Helical" evidence="1">
    <location>
        <begin position="53"/>
        <end position="70"/>
    </location>
</feature>
<gene>
    <name evidence="2" type="ORF">COT96_01985</name>
</gene>
<reference evidence="3" key="1">
    <citation type="submission" date="2017-09" db="EMBL/GenBank/DDBJ databases">
        <title>Depth-based differentiation of microbial function through sediment-hosted aquifers and enrichment of novel symbionts in the deep terrestrial subsurface.</title>
        <authorList>
            <person name="Probst A.J."/>
            <person name="Ladd B."/>
            <person name="Jarett J.K."/>
            <person name="Geller-Mcgrath D.E."/>
            <person name="Sieber C.M.K."/>
            <person name="Emerson J.B."/>
            <person name="Anantharaman K."/>
            <person name="Thomas B.C."/>
            <person name="Malmstrom R."/>
            <person name="Stieglmeier M."/>
            <person name="Klingl A."/>
            <person name="Woyke T."/>
            <person name="Ryan C.M."/>
            <person name="Banfield J.F."/>
        </authorList>
    </citation>
    <scope>NUCLEOTIDE SEQUENCE [LARGE SCALE GENOMIC DNA]</scope>
</reference>